<protein>
    <submittedName>
        <fullName evidence="2">Uncharacterized protein</fullName>
    </submittedName>
</protein>
<feature type="region of interest" description="Disordered" evidence="1">
    <location>
        <begin position="1"/>
        <end position="25"/>
    </location>
</feature>
<keyword evidence="3" id="KW-1185">Reference proteome</keyword>
<dbReference type="AlphaFoldDB" id="A0A9Q1RVK7"/>
<evidence type="ECO:0000313" key="2">
    <source>
        <dbReference type="EMBL" id="KAJ8574356.1"/>
    </source>
</evidence>
<dbReference type="PANTHER" id="PTHR33914:SF2">
    <property type="entry name" value="OS02G0582100 PROTEIN"/>
    <property type="match status" value="1"/>
</dbReference>
<dbReference type="PANTHER" id="PTHR33914">
    <property type="entry name" value="18S PRE-RIBOSOMAL ASSEMBLY PROTEIN GAR2-LIKE PROTEIN"/>
    <property type="match status" value="1"/>
</dbReference>
<dbReference type="OrthoDB" id="1911032at2759"/>
<sequence length="154" mass="16847">MDQGVETFPEPSLRLESSTGHTDESCNNISYASQVHFSNSNNVHEQSLESQNMANLEDKSLDGLLLDSQGQFADGEASFSALGPASGLNFNSGRMSYSESISLGSDSSTTSTGSFAFPILQSEWNSSPVRMGMAESRHFQKHIHWRQGILCCRF</sequence>
<evidence type="ECO:0000256" key="1">
    <source>
        <dbReference type="SAM" id="MobiDB-lite"/>
    </source>
</evidence>
<feature type="compositionally biased region" description="Polar residues" evidence="1">
    <location>
        <begin position="15"/>
        <end position="25"/>
    </location>
</feature>
<dbReference type="Proteomes" id="UP001152561">
    <property type="component" value="Unassembled WGS sequence"/>
</dbReference>
<gene>
    <name evidence="2" type="ORF">K7X08_026161</name>
</gene>
<accession>A0A9Q1RVK7</accession>
<reference evidence="3" key="1">
    <citation type="journal article" date="2023" name="Proc. Natl. Acad. Sci. U.S.A.">
        <title>Genomic and structural basis for evolution of tropane alkaloid biosynthesis.</title>
        <authorList>
            <person name="Wanga Y.-J."/>
            <person name="Taina T."/>
            <person name="Yua J.-Y."/>
            <person name="Lia J."/>
            <person name="Xua B."/>
            <person name="Chenc J."/>
            <person name="D'Auriad J.C."/>
            <person name="Huanga J.-P."/>
            <person name="Huanga S.-X."/>
        </authorList>
    </citation>
    <scope>NUCLEOTIDE SEQUENCE [LARGE SCALE GENOMIC DNA]</scope>
    <source>
        <strain evidence="3">cv. KIB-2019</strain>
    </source>
</reference>
<organism evidence="2 3">
    <name type="scientific">Anisodus acutangulus</name>
    <dbReference type="NCBI Taxonomy" id="402998"/>
    <lineage>
        <taxon>Eukaryota</taxon>
        <taxon>Viridiplantae</taxon>
        <taxon>Streptophyta</taxon>
        <taxon>Embryophyta</taxon>
        <taxon>Tracheophyta</taxon>
        <taxon>Spermatophyta</taxon>
        <taxon>Magnoliopsida</taxon>
        <taxon>eudicotyledons</taxon>
        <taxon>Gunneridae</taxon>
        <taxon>Pentapetalae</taxon>
        <taxon>asterids</taxon>
        <taxon>lamiids</taxon>
        <taxon>Solanales</taxon>
        <taxon>Solanaceae</taxon>
        <taxon>Solanoideae</taxon>
        <taxon>Hyoscyameae</taxon>
        <taxon>Anisodus</taxon>
    </lineage>
</organism>
<dbReference type="GO" id="GO:0009786">
    <property type="term" value="P:regulation of asymmetric cell division"/>
    <property type="evidence" value="ECO:0007669"/>
    <property type="project" value="InterPro"/>
</dbReference>
<name>A0A9Q1RVK7_9SOLA</name>
<proteinExistence type="predicted"/>
<dbReference type="EMBL" id="JAJAGQ010000001">
    <property type="protein sequence ID" value="KAJ8574356.1"/>
    <property type="molecule type" value="Genomic_DNA"/>
</dbReference>
<comment type="caution">
    <text evidence="2">The sequence shown here is derived from an EMBL/GenBank/DDBJ whole genome shotgun (WGS) entry which is preliminary data.</text>
</comment>
<evidence type="ECO:0000313" key="3">
    <source>
        <dbReference type="Proteomes" id="UP001152561"/>
    </source>
</evidence>
<dbReference type="InterPro" id="IPR040378">
    <property type="entry name" value="BASL"/>
</dbReference>